<comment type="function">
    <text evidence="2 10">Catalyzes the isomerization between 2-isopropylmalate and 3-isopropylmalate, via the formation of 2-isopropylmaleate.</text>
</comment>
<evidence type="ECO:0000256" key="4">
    <source>
        <dbReference type="ARBA" id="ARBA00009845"/>
    </source>
</evidence>
<gene>
    <name evidence="10 12" type="primary">leuD</name>
    <name evidence="12" type="ORF">BPLFYP29_01319</name>
</gene>
<evidence type="ECO:0000256" key="8">
    <source>
        <dbReference type="ARBA" id="ARBA00023239"/>
    </source>
</evidence>
<dbReference type="InterPro" id="IPR000573">
    <property type="entry name" value="AconitaseA/IPMdHydase_ssu_swvl"/>
</dbReference>
<dbReference type="Proteomes" id="UP000331308">
    <property type="component" value="Unassembled WGS sequence"/>
</dbReference>
<name>A0AAX3IX84_BIFPS</name>
<dbReference type="HAMAP" id="MF_01031">
    <property type="entry name" value="LeuD_type1"/>
    <property type="match status" value="1"/>
</dbReference>
<dbReference type="NCBIfam" id="NF002458">
    <property type="entry name" value="PRK01641.1"/>
    <property type="match status" value="1"/>
</dbReference>
<evidence type="ECO:0000256" key="1">
    <source>
        <dbReference type="ARBA" id="ARBA00000491"/>
    </source>
</evidence>
<dbReference type="GO" id="GO:0009098">
    <property type="term" value="P:L-leucine biosynthetic process"/>
    <property type="evidence" value="ECO:0007669"/>
    <property type="project" value="UniProtKB-UniRule"/>
</dbReference>
<sequence>MDFRHSVNRYIERNSEMEKLTTLTGVAVPLRRSNVDTDQIIPAVFLKRVQKSGFDDALFYAWRRDPEFVLNQPEYKRGKILVAGPDFGIGSSREHAVWALHDYGFRVVISSRFADIFYGNTAKNGVLAAIMPQESVELLWKLLDEEPGRDMTVSLEDRTVTCGDVTLPFEVNDYTRWRLMNGYDDIDLTLQYEDDIVTYEKMRAEKFPFKPKTLPAKREPEQLIASAREGEYPDWQGPLADRGII</sequence>
<dbReference type="EC" id="4.2.1.33" evidence="10"/>
<evidence type="ECO:0000256" key="5">
    <source>
        <dbReference type="ARBA" id="ARBA00011271"/>
    </source>
</evidence>
<evidence type="ECO:0000313" key="13">
    <source>
        <dbReference type="Proteomes" id="UP000331308"/>
    </source>
</evidence>
<evidence type="ECO:0000256" key="10">
    <source>
        <dbReference type="HAMAP-Rule" id="MF_01031"/>
    </source>
</evidence>
<dbReference type="InterPro" id="IPR033940">
    <property type="entry name" value="IPMI_Swivel"/>
</dbReference>
<keyword evidence="9 10" id="KW-0100">Branched-chain amino acid biosynthesis</keyword>
<dbReference type="SUPFAM" id="SSF52016">
    <property type="entry name" value="LeuD/IlvD-like"/>
    <property type="match status" value="1"/>
</dbReference>
<dbReference type="GO" id="GO:0009316">
    <property type="term" value="C:3-isopropylmalate dehydratase complex"/>
    <property type="evidence" value="ECO:0007669"/>
    <property type="project" value="InterPro"/>
</dbReference>
<dbReference type="GO" id="GO:0003861">
    <property type="term" value="F:3-isopropylmalate dehydratase activity"/>
    <property type="evidence" value="ECO:0007669"/>
    <property type="project" value="UniProtKB-UniRule"/>
</dbReference>
<dbReference type="FunFam" id="3.20.19.10:FF:000003">
    <property type="entry name" value="3-isopropylmalate dehydratase small subunit"/>
    <property type="match status" value="1"/>
</dbReference>
<dbReference type="CDD" id="cd01577">
    <property type="entry name" value="IPMI_Swivel"/>
    <property type="match status" value="1"/>
</dbReference>
<comment type="caution">
    <text evidence="12">The sequence shown here is derived from an EMBL/GenBank/DDBJ whole genome shotgun (WGS) entry which is preliminary data.</text>
</comment>
<evidence type="ECO:0000259" key="11">
    <source>
        <dbReference type="Pfam" id="PF00694"/>
    </source>
</evidence>
<dbReference type="PANTHER" id="PTHR43345">
    <property type="entry name" value="3-ISOPROPYLMALATE DEHYDRATASE SMALL SUBUNIT 2-RELATED-RELATED"/>
    <property type="match status" value="1"/>
</dbReference>
<keyword evidence="7 10" id="KW-0028">Amino-acid biosynthesis</keyword>
<dbReference type="AlphaFoldDB" id="A0AAX3IX84"/>
<evidence type="ECO:0000256" key="6">
    <source>
        <dbReference type="ARBA" id="ARBA00022430"/>
    </source>
</evidence>
<organism evidence="12 13">
    <name type="scientific">Bifidobacterium pseudocatenulatum</name>
    <dbReference type="NCBI Taxonomy" id="28026"/>
    <lineage>
        <taxon>Bacteria</taxon>
        <taxon>Bacillati</taxon>
        <taxon>Actinomycetota</taxon>
        <taxon>Actinomycetes</taxon>
        <taxon>Bifidobacteriales</taxon>
        <taxon>Bifidobacteriaceae</taxon>
        <taxon>Bifidobacterium</taxon>
    </lineage>
</organism>
<accession>A0AAX3IX84</accession>
<feature type="domain" description="Aconitase A/isopropylmalate dehydratase small subunit swivel" evidence="11">
    <location>
        <begin position="17"/>
        <end position="129"/>
    </location>
</feature>
<dbReference type="NCBIfam" id="TIGR00171">
    <property type="entry name" value="leuD"/>
    <property type="match status" value="1"/>
</dbReference>
<dbReference type="EMBL" id="CABHOD010000007">
    <property type="protein sequence ID" value="VUX64085.1"/>
    <property type="molecule type" value="Genomic_DNA"/>
</dbReference>
<keyword evidence="6 10" id="KW-0432">Leucine biosynthesis</keyword>
<comment type="similarity">
    <text evidence="4 10">Belongs to the LeuD family. LeuD type 1 subfamily.</text>
</comment>
<evidence type="ECO:0000313" key="12">
    <source>
        <dbReference type="EMBL" id="VUX64085.1"/>
    </source>
</evidence>
<reference evidence="12 13" key="1">
    <citation type="submission" date="2019-07" db="EMBL/GenBank/DDBJ databases">
        <authorList>
            <person name="Chang H.-W."/>
            <person name="Raman A."/>
            <person name="Venkatesh S."/>
            <person name="Gehrig J."/>
        </authorList>
    </citation>
    <scope>NUCLEOTIDE SEQUENCE [LARGE SCALE GENOMIC DNA]</scope>
    <source>
        <strain evidence="12">Bifidobacterium_pseudocatenulatum_LFYP_29</strain>
    </source>
</reference>
<protein>
    <recommendedName>
        <fullName evidence="10">3-isopropylmalate dehydratase small subunit</fullName>
        <ecNumber evidence="10">4.2.1.33</ecNumber>
    </recommendedName>
    <alternativeName>
        <fullName evidence="10">Alpha-IPM isomerase</fullName>
        <shortName evidence="10">IPMI</shortName>
    </alternativeName>
    <alternativeName>
        <fullName evidence="10">Isopropylmalate isomerase</fullName>
    </alternativeName>
</protein>
<evidence type="ECO:0000256" key="7">
    <source>
        <dbReference type="ARBA" id="ARBA00022605"/>
    </source>
</evidence>
<evidence type="ECO:0000256" key="3">
    <source>
        <dbReference type="ARBA" id="ARBA00004729"/>
    </source>
</evidence>
<evidence type="ECO:0000256" key="9">
    <source>
        <dbReference type="ARBA" id="ARBA00023304"/>
    </source>
</evidence>
<comment type="catalytic activity">
    <reaction evidence="1 10">
        <text>(2R,3S)-3-isopropylmalate = (2S)-2-isopropylmalate</text>
        <dbReference type="Rhea" id="RHEA:32287"/>
        <dbReference type="ChEBI" id="CHEBI:1178"/>
        <dbReference type="ChEBI" id="CHEBI:35121"/>
        <dbReference type="EC" id="4.2.1.33"/>
    </reaction>
</comment>
<comment type="pathway">
    <text evidence="3 10">Amino-acid biosynthesis; L-leucine biosynthesis; L-leucine from 3-methyl-2-oxobutanoate: step 2/4.</text>
</comment>
<dbReference type="InterPro" id="IPR015928">
    <property type="entry name" value="Aconitase/3IPM_dehydase_swvl"/>
</dbReference>
<comment type="subunit">
    <text evidence="5 10">Heterodimer of LeuC and LeuD.</text>
</comment>
<evidence type="ECO:0000256" key="2">
    <source>
        <dbReference type="ARBA" id="ARBA00002695"/>
    </source>
</evidence>
<proteinExistence type="inferred from homology"/>
<dbReference type="PANTHER" id="PTHR43345:SF5">
    <property type="entry name" value="3-ISOPROPYLMALATE DEHYDRATASE SMALL SUBUNIT"/>
    <property type="match status" value="1"/>
</dbReference>
<dbReference type="Pfam" id="PF00694">
    <property type="entry name" value="Aconitase_C"/>
    <property type="match status" value="1"/>
</dbReference>
<keyword evidence="8 10" id="KW-0456">Lyase</keyword>
<dbReference type="InterPro" id="IPR004431">
    <property type="entry name" value="3-IsopropMal_deHydase_ssu"/>
</dbReference>
<dbReference type="Gene3D" id="3.20.19.10">
    <property type="entry name" value="Aconitase, domain 4"/>
    <property type="match status" value="1"/>
</dbReference>
<dbReference type="InterPro" id="IPR050075">
    <property type="entry name" value="LeuD"/>
</dbReference>